<proteinExistence type="predicted"/>
<keyword evidence="3" id="KW-1185">Reference proteome</keyword>
<dbReference type="EMBL" id="JABFUD020000013">
    <property type="protein sequence ID" value="KAI5071511.1"/>
    <property type="molecule type" value="Genomic_DNA"/>
</dbReference>
<feature type="coiled-coil region" evidence="1">
    <location>
        <begin position="522"/>
        <end position="553"/>
    </location>
</feature>
<evidence type="ECO:0000313" key="2">
    <source>
        <dbReference type="EMBL" id="KAI5071511.1"/>
    </source>
</evidence>
<evidence type="ECO:0000256" key="1">
    <source>
        <dbReference type="SAM" id="Coils"/>
    </source>
</evidence>
<name>A0A9D4UPC9_ADICA</name>
<comment type="caution">
    <text evidence="2">The sequence shown here is derived from an EMBL/GenBank/DDBJ whole genome shotgun (WGS) entry which is preliminary data.</text>
</comment>
<gene>
    <name evidence="2" type="ORF">GOP47_0013762</name>
</gene>
<dbReference type="Proteomes" id="UP000886520">
    <property type="component" value="Chromosome 13"/>
</dbReference>
<reference evidence="2" key="1">
    <citation type="submission" date="2021-01" db="EMBL/GenBank/DDBJ databases">
        <title>Adiantum capillus-veneris genome.</title>
        <authorList>
            <person name="Fang Y."/>
            <person name="Liao Q."/>
        </authorList>
    </citation>
    <scope>NUCLEOTIDE SEQUENCE</scope>
    <source>
        <strain evidence="2">H3</strain>
        <tissue evidence="2">Leaf</tissue>
    </source>
</reference>
<organism evidence="2 3">
    <name type="scientific">Adiantum capillus-veneris</name>
    <name type="common">Maidenhair fern</name>
    <dbReference type="NCBI Taxonomy" id="13818"/>
    <lineage>
        <taxon>Eukaryota</taxon>
        <taxon>Viridiplantae</taxon>
        <taxon>Streptophyta</taxon>
        <taxon>Embryophyta</taxon>
        <taxon>Tracheophyta</taxon>
        <taxon>Polypodiopsida</taxon>
        <taxon>Polypodiidae</taxon>
        <taxon>Polypodiales</taxon>
        <taxon>Pteridineae</taxon>
        <taxon>Pteridaceae</taxon>
        <taxon>Vittarioideae</taxon>
        <taxon>Adiantum</taxon>
    </lineage>
</organism>
<protein>
    <submittedName>
        <fullName evidence="2">Uncharacterized protein</fullName>
    </submittedName>
</protein>
<keyword evidence="1" id="KW-0175">Coiled coil</keyword>
<sequence>MVLGPWGLFICLCNRQQLSKAAIVSLPKEEKSNGTGPLGGYQNLPNASDLYQKTGSLNLVLSVGVITVVVLQDRFLSSMERSAGAAPDPEAWREVYRDLNQVSDRMRLDQLEFSEVMVIHRMHIKMSELDLGHLEGAEKVERLYVFADVVECDVPPYNSISGDLVIRLPGSVSVTFMCRVWHINYGVAQQVTVGQTFHVTKSLLLQLGHMRWHFNATTGSMHCLDPKTLQDGPEPCFCVYAEVVRVSFYPDVAFQESNSSPLLRFLHLDFGSDQLLVTGQTANPVWAIRGSLNYFMTPDNDGLLNEVSSQPSGTIFILNMPDNLDLQLFASLSVNSGSTLTRDADSIVPAFSVLREKAVELLTDPNILPAMQTSMLIGELVEVGQPSEATIEVVRKHVEWLNNLLLQVIEAKQGQDVEDYVELSFRAQYVIKKVGRSTHRLVVPQLQYDAYSNLINRMAQVAESYDQALRQFRLFIQQNKVLGGFLLEQNRAFAEKEQDMDVFYSELITQRQIELDNTLQKMKHLGSQMDTQRADMEQAQADMEAGLRKFQNEQVARGLFAVIGAIAAVGLTLLTGGAAAPLAVSAARRAVTLAGAVAQGLQRVLDILEGLQVVMEVVELINELFSSLQDLGQAVELPEMPEMPMESDWLIFVNEVEAVAEQMPTEVSEVAAWKTKCKNVAVLGREMTTLAAYISQLQYDIKMQEMLQRIARNQADRLSAIQLPDLKNYAELVTQMDMRTTRLLVALIKVVYIQNAALMYQYLSEPTPVYAWPVNVDSVWRMLVQHEQFAVQGLMRLGPAFDIVRTYVVKSIPVSLLLEGDDYEFEIPVEDPITFPLSLSRVRIHHLEMKFVQELGPGAHAVHMPITDTGSIYMLLQGSRSFHDRNDSAIIHYEAATSLDYHFAYRLDTGETTVTNLPSAEFLKTFMRMTPFTNWRLRLSASAEENKGLAFPTATSTDATTQIAITFFISAIRQISL</sequence>
<dbReference type="OrthoDB" id="5978039at2759"/>
<accession>A0A9D4UPC9</accession>
<evidence type="ECO:0000313" key="3">
    <source>
        <dbReference type="Proteomes" id="UP000886520"/>
    </source>
</evidence>
<dbReference type="AlphaFoldDB" id="A0A9D4UPC9"/>